<proteinExistence type="predicted"/>
<dbReference type="EMBL" id="CM047899">
    <property type="protein sequence ID" value="KAJ0102370.1"/>
    <property type="molecule type" value="Genomic_DNA"/>
</dbReference>
<protein>
    <submittedName>
        <fullName evidence="1">Uncharacterized protein</fullName>
    </submittedName>
</protein>
<keyword evidence="2" id="KW-1185">Reference proteome</keyword>
<dbReference type="Proteomes" id="UP001164250">
    <property type="component" value="Chromosome 3"/>
</dbReference>
<name>A0ACC1BTT8_9ROSI</name>
<sequence>MARKRERMQNPQPFLSADAGNSVASSKKRSKPSKHHQKQDKMISSGISSKILKEALIQQKEVLEEAEERNKNAFVFAEEDQSKRQVEEEEDDIDDFGGFSETQSQFGNHEEEIDEEDERLLEAFLSKDAGPQLTLADLIIKKIKENDANLASETRPLPKLDESFINLYKGVGEFLSKYTAGKMPKAFKHIPSTQMWEDVLYLTEPEKWSPNAVFQATRIFASNLSAKKAERFYKLVLLPRIRDDIRKNKKLHFALYQALKKSLYKPAAFNKGILFPLCKSGTCNLREAVIIGSVIEKVSIPMLHSSVALLKLAEMEYCGTTSYFIKLLLEKKYGLPYRVVDAIVAHFMRFIEDTRVMPVIWHQSLLAFVQRYKNELRKEDKDDLRILLKRQKHKLVRALSHLSLSFFAVTPEIIRELDSSRNRGEKEDDLMLIYILCFVKSFILPTIFFWGLHPGAVQQLKFLKRQLQILLFEVLQFCSCMYEGFSKQEIQIIVAGSFEVRRNASQMLYLFSTKTTVLSLRNLFEYCLH</sequence>
<comment type="caution">
    <text evidence="1">The sequence shown here is derived from an EMBL/GenBank/DDBJ whole genome shotgun (WGS) entry which is preliminary data.</text>
</comment>
<accession>A0ACC1BTT8</accession>
<reference evidence="2" key="1">
    <citation type="journal article" date="2023" name="G3 (Bethesda)">
        <title>Genome assembly and association tests identify interacting loci associated with vigor, precocity, and sex in interspecific pistachio rootstocks.</title>
        <authorList>
            <person name="Palmer W."/>
            <person name="Jacygrad E."/>
            <person name="Sagayaradj S."/>
            <person name="Cavanaugh K."/>
            <person name="Han R."/>
            <person name="Bertier L."/>
            <person name="Beede B."/>
            <person name="Kafkas S."/>
            <person name="Golino D."/>
            <person name="Preece J."/>
            <person name="Michelmore R."/>
        </authorList>
    </citation>
    <scope>NUCLEOTIDE SEQUENCE [LARGE SCALE GENOMIC DNA]</scope>
</reference>
<organism evidence="1 2">
    <name type="scientific">Pistacia atlantica</name>
    <dbReference type="NCBI Taxonomy" id="434234"/>
    <lineage>
        <taxon>Eukaryota</taxon>
        <taxon>Viridiplantae</taxon>
        <taxon>Streptophyta</taxon>
        <taxon>Embryophyta</taxon>
        <taxon>Tracheophyta</taxon>
        <taxon>Spermatophyta</taxon>
        <taxon>Magnoliopsida</taxon>
        <taxon>eudicotyledons</taxon>
        <taxon>Gunneridae</taxon>
        <taxon>Pentapetalae</taxon>
        <taxon>rosids</taxon>
        <taxon>malvids</taxon>
        <taxon>Sapindales</taxon>
        <taxon>Anacardiaceae</taxon>
        <taxon>Pistacia</taxon>
    </lineage>
</organism>
<gene>
    <name evidence="1" type="ORF">Patl1_05050</name>
</gene>
<evidence type="ECO:0000313" key="2">
    <source>
        <dbReference type="Proteomes" id="UP001164250"/>
    </source>
</evidence>
<evidence type="ECO:0000313" key="1">
    <source>
        <dbReference type="EMBL" id="KAJ0102370.1"/>
    </source>
</evidence>